<organism evidence="3 4">
    <name type="scientific">Chitinophaga skermanii</name>
    <dbReference type="NCBI Taxonomy" id="331697"/>
    <lineage>
        <taxon>Bacteria</taxon>
        <taxon>Pseudomonadati</taxon>
        <taxon>Bacteroidota</taxon>
        <taxon>Chitinophagia</taxon>
        <taxon>Chitinophagales</taxon>
        <taxon>Chitinophagaceae</taxon>
        <taxon>Chitinophaga</taxon>
    </lineage>
</organism>
<keyword evidence="3" id="KW-0413">Isomerase</keyword>
<comment type="caution">
    <text evidence="3">The sequence shown here is derived from an EMBL/GenBank/DDBJ whole genome shotgun (WGS) entry which is preliminary data.</text>
</comment>
<dbReference type="RefSeq" id="WP_111597236.1">
    <property type="nucleotide sequence ID" value="NZ_QLLL01000003.1"/>
</dbReference>
<evidence type="ECO:0000313" key="3">
    <source>
        <dbReference type="EMBL" id="RAJ06633.1"/>
    </source>
</evidence>
<evidence type="ECO:0000313" key="4">
    <source>
        <dbReference type="Proteomes" id="UP000249547"/>
    </source>
</evidence>
<dbReference type="InterPro" id="IPR013766">
    <property type="entry name" value="Thioredoxin_domain"/>
</dbReference>
<dbReference type="OrthoDB" id="117402at2"/>
<gene>
    <name evidence="3" type="ORF">LX64_01760</name>
</gene>
<feature type="domain" description="Thioredoxin" evidence="2">
    <location>
        <begin position="1"/>
        <end position="175"/>
    </location>
</feature>
<comment type="similarity">
    <text evidence="1">Belongs to the thioredoxin family. DsbA subfamily.</text>
</comment>
<sequence>MTHQLTPPVGKGDHIQGNPNAPVELVEYGDYQCPYCGAAYPIIKKLQAEFDDQLKFVFRNFPLSNAHEFAVIAAMAAETAAKQNGFWAMHDIIYENQSRLSRDVFFEFADEIGLDVEAFERDLHNPSLGKKIEADFENGVRSGVNGTPTFFINGTIYRGEYDYDSLYQAIAQHIK</sequence>
<dbReference type="EMBL" id="QLLL01000003">
    <property type="protein sequence ID" value="RAJ06633.1"/>
    <property type="molecule type" value="Genomic_DNA"/>
</dbReference>
<proteinExistence type="inferred from homology"/>
<dbReference type="InterPro" id="IPR012336">
    <property type="entry name" value="Thioredoxin-like_fold"/>
</dbReference>
<keyword evidence="4" id="KW-1185">Reference proteome</keyword>
<dbReference type="SUPFAM" id="SSF52833">
    <property type="entry name" value="Thioredoxin-like"/>
    <property type="match status" value="1"/>
</dbReference>
<dbReference type="AlphaFoldDB" id="A0A327QT89"/>
<name>A0A327QT89_9BACT</name>
<dbReference type="InterPro" id="IPR036249">
    <property type="entry name" value="Thioredoxin-like_sf"/>
</dbReference>
<dbReference type="Proteomes" id="UP000249547">
    <property type="component" value="Unassembled WGS sequence"/>
</dbReference>
<dbReference type="Gene3D" id="3.40.30.10">
    <property type="entry name" value="Glutaredoxin"/>
    <property type="match status" value="1"/>
</dbReference>
<dbReference type="PROSITE" id="PS51352">
    <property type="entry name" value="THIOREDOXIN_2"/>
    <property type="match status" value="1"/>
</dbReference>
<dbReference type="PANTHER" id="PTHR13887:SF55">
    <property type="entry name" value="SLR0313 PROTEIN"/>
    <property type="match status" value="1"/>
</dbReference>
<dbReference type="GO" id="GO:0016853">
    <property type="term" value="F:isomerase activity"/>
    <property type="evidence" value="ECO:0007669"/>
    <property type="project" value="UniProtKB-KW"/>
</dbReference>
<evidence type="ECO:0000256" key="1">
    <source>
        <dbReference type="ARBA" id="ARBA00005791"/>
    </source>
</evidence>
<reference evidence="3 4" key="1">
    <citation type="submission" date="2018-06" db="EMBL/GenBank/DDBJ databases">
        <title>Genomic Encyclopedia of Archaeal and Bacterial Type Strains, Phase II (KMG-II): from individual species to whole genera.</title>
        <authorList>
            <person name="Goeker M."/>
        </authorList>
    </citation>
    <scope>NUCLEOTIDE SEQUENCE [LARGE SCALE GENOMIC DNA]</scope>
    <source>
        <strain evidence="3 4">DSM 23857</strain>
    </source>
</reference>
<dbReference type="PANTHER" id="PTHR13887">
    <property type="entry name" value="GLUTATHIONE S-TRANSFERASE KAPPA"/>
    <property type="match status" value="1"/>
</dbReference>
<evidence type="ECO:0000259" key="2">
    <source>
        <dbReference type="PROSITE" id="PS51352"/>
    </source>
</evidence>
<accession>A0A327QT89</accession>
<protein>
    <submittedName>
        <fullName evidence="3">Protein-disulfide isomerase</fullName>
    </submittedName>
</protein>
<dbReference type="Pfam" id="PF13462">
    <property type="entry name" value="Thioredoxin_4"/>
    <property type="match status" value="1"/>
</dbReference>